<protein>
    <submittedName>
        <fullName evidence="3">Class I adenylate-forming enzyme family protein</fullName>
    </submittedName>
</protein>
<comment type="caution">
    <text evidence="3">The sequence shown here is derived from an EMBL/GenBank/DDBJ whole genome shotgun (WGS) entry which is preliminary data.</text>
</comment>
<dbReference type="InterPro" id="IPR042099">
    <property type="entry name" value="ANL_N_sf"/>
</dbReference>
<dbReference type="InterPro" id="IPR045851">
    <property type="entry name" value="AMP-bd_C_sf"/>
</dbReference>
<dbReference type="SUPFAM" id="SSF56801">
    <property type="entry name" value="Acetyl-CoA synthetase-like"/>
    <property type="match status" value="1"/>
</dbReference>
<dbReference type="Gene3D" id="3.30.300.30">
    <property type="match status" value="1"/>
</dbReference>
<reference evidence="4" key="1">
    <citation type="journal article" date="2019" name="Int. J. Syst. Evol. Microbiol.">
        <title>The Global Catalogue of Microorganisms (GCM) 10K type strain sequencing project: providing services to taxonomists for standard genome sequencing and annotation.</title>
        <authorList>
            <consortium name="The Broad Institute Genomics Platform"/>
            <consortium name="The Broad Institute Genome Sequencing Center for Infectious Disease"/>
            <person name="Wu L."/>
            <person name="Ma J."/>
        </authorList>
    </citation>
    <scope>NUCLEOTIDE SEQUENCE [LARGE SCALE GENOMIC DNA]</scope>
    <source>
        <strain evidence="4">PCU 347</strain>
    </source>
</reference>
<dbReference type="Proteomes" id="UP001595824">
    <property type="component" value="Unassembled WGS sequence"/>
</dbReference>
<feature type="region of interest" description="Disordered" evidence="1">
    <location>
        <begin position="138"/>
        <end position="164"/>
    </location>
</feature>
<feature type="compositionally biased region" description="Pro residues" evidence="1">
    <location>
        <begin position="152"/>
        <end position="164"/>
    </location>
</feature>
<name>A0ABV8TJ52_9ACTN</name>
<evidence type="ECO:0000256" key="1">
    <source>
        <dbReference type="SAM" id="MobiDB-lite"/>
    </source>
</evidence>
<dbReference type="Gene3D" id="3.40.50.12780">
    <property type="entry name" value="N-terminal domain of ligase-like"/>
    <property type="match status" value="1"/>
</dbReference>
<dbReference type="InterPro" id="IPR000873">
    <property type="entry name" value="AMP-dep_synth/lig_dom"/>
</dbReference>
<dbReference type="EMBL" id="JBHSDP010000024">
    <property type="protein sequence ID" value="MFC4330605.1"/>
    <property type="molecule type" value="Genomic_DNA"/>
</dbReference>
<dbReference type="PANTHER" id="PTHR45527">
    <property type="entry name" value="NONRIBOSOMAL PEPTIDE SYNTHETASE"/>
    <property type="match status" value="1"/>
</dbReference>
<gene>
    <name evidence="3" type="ORF">ACFPC0_23035</name>
</gene>
<sequence>MEFDADTADTDEDGSLRLLSGLAARAAARWPGRTAVVGSGRAVTFAALRDAADAAAHALRRAGITRGDRVVVACEDAASTLALLLATAALGAVHIPADPHLPGYAAAHLLTDAAPACVVADGAAPLAAAARDRHTPVRDLRPFDLPGAPGSPSRPHPGPGAPIPSDPVSILYTSGSTGRPKGVVSTHAGVLFCVRAIARRLRLRPGDVIGCVLPLTFDYGLYQLYLGLYSGAAVAVGHGVDAGPGLLRFLLRHEVTVLPSVAGLTWSLCRLAERQRERPPLRMLTNTGAALSPALAGRVKEAFPGIDVVAMYGLTECKRVSVLLPEEWEQRPTSAGRPLDDTEVLVLCPRTGRVLPPGEEGELVVRGPHLMRGYWNDPELTGQRLRRVGPAQETMLFTGDRGRVDAEGYVYVSGRDDDVYKANGFRVSAAEVALAAEDVPGVEKAHCLPARAERPARLAVVSGRPAEDIRRELAERIEWFKVPDHIHPLAALPLRSNGKTDTAALETLLTGGTA</sequence>
<proteinExistence type="predicted"/>
<dbReference type="PANTHER" id="PTHR45527:SF1">
    <property type="entry name" value="FATTY ACID SYNTHASE"/>
    <property type="match status" value="1"/>
</dbReference>
<feature type="domain" description="AMP-dependent synthetase/ligase" evidence="2">
    <location>
        <begin position="25"/>
        <end position="375"/>
    </location>
</feature>
<dbReference type="Pfam" id="PF00501">
    <property type="entry name" value="AMP-binding"/>
    <property type="match status" value="1"/>
</dbReference>
<keyword evidence="4" id="KW-1185">Reference proteome</keyword>
<dbReference type="CDD" id="cd04433">
    <property type="entry name" value="AFD_class_I"/>
    <property type="match status" value="1"/>
</dbReference>
<accession>A0ABV8TJ52</accession>
<dbReference type="RefSeq" id="WP_381741566.1">
    <property type="nucleotide sequence ID" value="NZ_JBHSDP010000024.1"/>
</dbReference>
<organism evidence="3 4">
    <name type="scientific">Streptomyces andamanensis</name>
    <dbReference type="NCBI Taxonomy" id="1565035"/>
    <lineage>
        <taxon>Bacteria</taxon>
        <taxon>Bacillati</taxon>
        <taxon>Actinomycetota</taxon>
        <taxon>Actinomycetes</taxon>
        <taxon>Kitasatosporales</taxon>
        <taxon>Streptomycetaceae</taxon>
        <taxon>Streptomyces</taxon>
    </lineage>
</organism>
<dbReference type="PROSITE" id="PS00455">
    <property type="entry name" value="AMP_BINDING"/>
    <property type="match status" value="1"/>
</dbReference>
<dbReference type="InterPro" id="IPR020845">
    <property type="entry name" value="AMP-binding_CS"/>
</dbReference>
<evidence type="ECO:0000259" key="2">
    <source>
        <dbReference type="Pfam" id="PF00501"/>
    </source>
</evidence>
<evidence type="ECO:0000313" key="4">
    <source>
        <dbReference type="Proteomes" id="UP001595824"/>
    </source>
</evidence>
<evidence type="ECO:0000313" key="3">
    <source>
        <dbReference type="EMBL" id="MFC4330605.1"/>
    </source>
</evidence>